<dbReference type="FunFam" id="3.90.640.10:FF:000134">
    <property type="entry name" value="Heat shock cognate 71 kDa protein"/>
    <property type="match status" value="1"/>
</dbReference>
<dbReference type="OrthoDB" id="2401965at2759"/>
<evidence type="ECO:0000256" key="6">
    <source>
        <dbReference type="RuleBase" id="RU003322"/>
    </source>
</evidence>
<protein>
    <recommendedName>
        <fullName evidence="5">Heat shock 70 kDa protein cognate 4</fullName>
    </recommendedName>
</protein>
<evidence type="ECO:0000256" key="5">
    <source>
        <dbReference type="ARBA" id="ARBA00072095"/>
    </source>
</evidence>
<dbReference type="InterPro" id="IPR029048">
    <property type="entry name" value="HSP70_C_sf"/>
</dbReference>
<dbReference type="Gene3D" id="3.30.30.30">
    <property type="match status" value="1"/>
</dbReference>
<dbReference type="GO" id="GO:0006950">
    <property type="term" value="P:response to stress"/>
    <property type="evidence" value="ECO:0007669"/>
    <property type="project" value="UniProtKB-ARBA"/>
</dbReference>
<dbReference type="InterPro" id="IPR029047">
    <property type="entry name" value="HSP70_peptide-bd_sf"/>
</dbReference>
<dbReference type="FunFam" id="3.30.420.40:FF:000172">
    <property type="entry name" value="Heat shock 70 kDa protein"/>
    <property type="match status" value="1"/>
</dbReference>
<dbReference type="CDD" id="cd10233">
    <property type="entry name" value="ASKHA_NBD_HSP70_HSPA1"/>
    <property type="match status" value="1"/>
</dbReference>
<dbReference type="Gene3D" id="2.60.34.10">
    <property type="entry name" value="Substrate Binding Domain Of DNAk, Chain A, domain 1"/>
    <property type="match status" value="1"/>
</dbReference>
<dbReference type="Proteomes" id="UP000625711">
    <property type="component" value="Unassembled WGS sequence"/>
</dbReference>
<evidence type="ECO:0000256" key="1">
    <source>
        <dbReference type="ARBA" id="ARBA00007381"/>
    </source>
</evidence>
<dbReference type="EMBL" id="JAACXV010000055">
    <property type="protein sequence ID" value="KAF7285397.1"/>
    <property type="molecule type" value="Genomic_DNA"/>
</dbReference>
<evidence type="ECO:0000313" key="8">
    <source>
        <dbReference type="EMBL" id="KAF7285397.1"/>
    </source>
</evidence>
<dbReference type="FunFam" id="1.20.1270.10:FF:000003">
    <property type="entry name" value="heat shock cognate 71 kDa protein-like"/>
    <property type="match status" value="1"/>
</dbReference>
<feature type="compositionally biased region" description="Gly residues" evidence="7">
    <location>
        <begin position="626"/>
        <end position="642"/>
    </location>
</feature>
<dbReference type="SUPFAM" id="SSF100934">
    <property type="entry name" value="Heat shock protein 70kD (HSP70), C-terminal subdomain"/>
    <property type="match status" value="1"/>
</dbReference>
<dbReference type="GO" id="GO:0005524">
    <property type="term" value="F:ATP binding"/>
    <property type="evidence" value="ECO:0007669"/>
    <property type="project" value="UniProtKB-KW"/>
</dbReference>
<dbReference type="InterPro" id="IPR043129">
    <property type="entry name" value="ATPase_NBD"/>
</dbReference>
<dbReference type="Gene3D" id="1.20.1270.10">
    <property type="match status" value="1"/>
</dbReference>
<dbReference type="PRINTS" id="PR00301">
    <property type="entry name" value="HEATSHOCK70"/>
</dbReference>
<evidence type="ECO:0000256" key="7">
    <source>
        <dbReference type="SAM" id="MobiDB-lite"/>
    </source>
</evidence>
<sequence length="649" mass="71191">MAKAPAVGIDLGTTYSCVGVFQHGKVEIIANDQGNRTTPSYVAFTDTERLIGDAAKNQVAMNPNNTIFDAKRLIGRRFDDSAVQSDMKHWPFEVINEDTKPKIKVEYKGESKTFFPEEISSMVLTKMKETAEAYLGNGVTNAVITVPAYFNDSQRQATKDAGTIAGLQVLRIINEPTAAAIAYGLDKKGQGERNVLIFDLGGGTFDVSILTIEDGIFEVKSTAGDTHLGGEDFDNRMVNHFVQEFKRKYKKELTSNKRALRRLRTACERAKRTLSSSTQASIEIDSLFEGIDFYTSITRARFEELNSDLFRSTMEPVEKAIRDAKMDKSAVHDIVLVGGSTRIPKVQKLLQDFFNGKELNKSINPDEAVAYGAAVQAAILHGDKSEEVQDLLLLDVTPLSLGIETAGGVMTTLIKRNTTIPTKQTQTFTTYSDNQPGVLIQVYEGERAMTRDNNLLGKFELTGIPPAPRGVPQIEVTFDIDANGILNVSAIEKSTNKENKITITNDKGRLSKEDIERMVNEAEKYRNEDEKQRSTISAKNALESYCFNIKSTVEDDKIKDKITDSDKQTILEKCNEVIAWLDANQLADKEEYEHKQKELENICNPIITKLYQGAGGVPGGMPPGGFPGGAGAAPGAGAGGAGPTIEEVD</sequence>
<dbReference type="FunFam" id="3.30.420.40:FF:000135">
    <property type="entry name" value="Heat shock cognate 71 kDa protein"/>
    <property type="match status" value="1"/>
</dbReference>
<proteinExistence type="inferred from homology"/>
<dbReference type="AlphaFoldDB" id="A0A834IUN5"/>
<dbReference type="PANTHER" id="PTHR19375">
    <property type="entry name" value="HEAT SHOCK PROTEIN 70KDA"/>
    <property type="match status" value="1"/>
</dbReference>
<comment type="similarity">
    <text evidence="1 6">Belongs to the heat shock protein 70 family.</text>
</comment>
<name>A0A834IUN5_RHYFE</name>
<dbReference type="GO" id="GO:0140662">
    <property type="term" value="F:ATP-dependent protein folding chaperone"/>
    <property type="evidence" value="ECO:0007669"/>
    <property type="project" value="InterPro"/>
</dbReference>
<feature type="region of interest" description="Disordered" evidence="7">
    <location>
        <begin position="623"/>
        <end position="649"/>
    </location>
</feature>
<dbReference type="SUPFAM" id="SSF53067">
    <property type="entry name" value="Actin-like ATPase domain"/>
    <property type="match status" value="2"/>
</dbReference>
<dbReference type="InterPro" id="IPR018181">
    <property type="entry name" value="Heat_shock_70_CS"/>
</dbReference>
<reference evidence="8" key="1">
    <citation type="submission" date="2020-08" db="EMBL/GenBank/DDBJ databases">
        <title>Genome sequencing and assembly of the red palm weevil Rhynchophorus ferrugineus.</title>
        <authorList>
            <person name="Dias G.B."/>
            <person name="Bergman C.M."/>
            <person name="Manee M."/>
        </authorList>
    </citation>
    <scope>NUCLEOTIDE SEQUENCE</scope>
    <source>
        <strain evidence="8">AA-2017</strain>
        <tissue evidence="8">Whole larva</tissue>
    </source>
</reference>
<evidence type="ECO:0000313" key="9">
    <source>
        <dbReference type="Proteomes" id="UP000625711"/>
    </source>
</evidence>
<dbReference type="FunFam" id="3.30.30.30:FF:000001">
    <property type="entry name" value="heat shock 70 kDa protein-like"/>
    <property type="match status" value="1"/>
</dbReference>
<accession>A0A834IUN5</accession>
<gene>
    <name evidence="8" type="ORF">GWI33_010650</name>
</gene>
<keyword evidence="2 6" id="KW-0547">Nucleotide-binding</keyword>
<dbReference type="Gene3D" id="3.90.640.10">
    <property type="entry name" value="Actin, Chain A, domain 4"/>
    <property type="match status" value="1"/>
</dbReference>
<dbReference type="InterPro" id="IPR013126">
    <property type="entry name" value="Hsp_70_fam"/>
</dbReference>
<evidence type="ECO:0000256" key="2">
    <source>
        <dbReference type="ARBA" id="ARBA00022741"/>
    </source>
</evidence>
<dbReference type="FunFam" id="3.30.420.40:FF:000026">
    <property type="entry name" value="Heat shock protein 70"/>
    <property type="match status" value="1"/>
</dbReference>
<dbReference type="PROSITE" id="PS00297">
    <property type="entry name" value="HSP70_1"/>
    <property type="match status" value="1"/>
</dbReference>
<evidence type="ECO:0000256" key="3">
    <source>
        <dbReference type="ARBA" id="ARBA00022840"/>
    </source>
</evidence>
<dbReference type="Pfam" id="PF00012">
    <property type="entry name" value="HSP70"/>
    <property type="match status" value="1"/>
</dbReference>
<keyword evidence="4" id="KW-0346">Stress response</keyword>
<dbReference type="PROSITE" id="PS00329">
    <property type="entry name" value="HSP70_2"/>
    <property type="match status" value="1"/>
</dbReference>
<dbReference type="NCBIfam" id="NF001413">
    <property type="entry name" value="PRK00290.1"/>
    <property type="match status" value="1"/>
</dbReference>
<comment type="caution">
    <text evidence="8">The sequence shown here is derived from an EMBL/GenBank/DDBJ whole genome shotgun (WGS) entry which is preliminary data.</text>
</comment>
<dbReference type="FunFam" id="2.60.34.10:FF:000002">
    <property type="entry name" value="Heat shock 70 kDa"/>
    <property type="match status" value="1"/>
</dbReference>
<dbReference type="Gene3D" id="3.30.420.40">
    <property type="match status" value="2"/>
</dbReference>
<evidence type="ECO:0000256" key="4">
    <source>
        <dbReference type="ARBA" id="ARBA00023016"/>
    </source>
</evidence>
<organism evidence="8 9">
    <name type="scientific">Rhynchophorus ferrugineus</name>
    <name type="common">Red palm weevil</name>
    <name type="synonym">Curculio ferrugineus</name>
    <dbReference type="NCBI Taxonomy" id="354439"/>
    <lineage>
        <taxon>Eukaryota</taxon>
        <taxon>Metazoa</taxon>
        <taxon>Ecdysozoa</taxon>
        <taxon>Arthropoda</taxon>
        <taxon>Hexapoda</taxon>
        <taxon>Insecta</taxon>
        <taxon>Pterygota</taxon>
        <taxon>Neoptera</taxon>
        <taxon>Endopterygota</taxon>
        <taxon>Coleoptera</taxon>
        <taxon>Polyphaga</taxon>
        <taxon>Cucujiformia</taxon>
        <taxon>Curculionidae</taxon>
        <taxon>Dryophthorinae</taxon>
        <taxon>Rhynchophorus</taxon>
    </lineage>
</organism>
<dbReference type="SUPFAM" id="SSF100920">
    <property type="entry name" value="Heat shock protein 70kD (HSP70), peptide-binding domain"/>
    <property type="match status" value="1"/>
</dbReference>
<dbReference type="PROSITE" id="PS01036">
    <property type="entry name" value="HSP70_3"/>
    <property type="match status" value="1"/>
</dbReference>
<keyword evidence="3 6" id="KW-0067">ATP-binding</keyword>
<keyword evidence="9" id="KW-1185">Reference proteome</keyword>